<sequence>MVQQDWSQFASNLTAGLIITGVAFVLKNDGARQFVVTAYNGASSLVLGILSNPTTDPPLGQIVPLSQIVSIGGKIDIPDEWGFGNYHESIRKAFDDN</sequence>
<dbReference type="Proteomes" id="UP000646827">
    <property type="component" value="Unassembled WGS sequence"/>
</dbReference>
<dbReference type="OrthoDB" id="10310841at2759"/>
<comment type="caution">
    <text evidence="1">The sequence shown here is derived from an EMBL/GenBank/DDBJ whole genome shotgun (WGS) entry which is preliminary data.</text>
</comment>
<dbReference type="EMBL" id="JAEPRB010000143">
    <property type="protein sequence ID" value="KAG2220368.1"/>
    <property type="molecule type" value="Genomic_DNA"/>
</dbReference>
<keyword evidence="2" id="KW-1185">Reference proteome</keyword>
<accession>A0A8H7S1C9</accession>
<evidence type="ECO:0000313" key="1">
    <source>
        <dbReference type="EMBL" id="KAG2220368.1"/>
    </source>
</evidence>
<reference evidence="1 2" key="1">
    <citation type="submission" date="2020-12" db="EMBL/GenBank/DDBJ databases">
        <title>Metabolic potential, ecology and presence of endohyphal bacteria is reflected in genomic diversity of Mucoromycotina.</title>
        <authorList>
            <person name="Muszewska A."/>
            <person name="Okrasinska A."/>
            <person name="Steczkiewicz K."/>
            <person name="Drgas O."/>
            <person name="Orlowska M."/>
            <person name="Perlinska-Lenart U."/>
            <person name="Aleksandrzak-Piekarczyk T."/>
            <person name="Szatraj K."/>
            <person name="Zielenkiewicz U."/>
            <person name="Pilsyk S."/>
            <person name="Malc E."/>
            <person name="Mieczkowski P."/>
            <person name="Kruszewska J.S."/>
            <person name="Biernat P."/>
            <person name="Pawlowska J."/>
        </authorList>
    </citation>
    <scope>NUCLEOTIDE SEQUENCE [LARGE SCALE GENOMIC DNA]</scope>
    <source>
        <strain evidence="1 2">CBS 142.35</strain>
    </source>
</reference>
<protein>
    <submittedName>
        <fullName evidence="1">Uncharacterized protein</fullName>
    </submittedName>
</protein>
<organism evidence="1 2">
    <name type="scientific">Circinella minor</name>
    <dbReference type="NCBI Taxonomy" id="1195481"/>
    <lineage>
        <taxon>Eukaryota</taxon>
        <taxon>Fungi</taxon>
        <taxon>Fungi incertae sedis</taxon>
        <taxon>Mucoromycota</taxon>
        <taxon>Mucoromycotina</taxon>
        <taxon>Mucoromycetes</taxon>
        <taxon>Mucorales</taxon>
        <taxon>Lichtheimiaceae</taxon>
        <taxon>Circinella</taxon>
    </lineage>
</organism>
<evidence type="ECO:0000313" key="2">
    <source>
        <dbReference type="Proteomes" id="UP000646827"/>
    </source>
</evidence>
<gene>
    <name evidence="1" type="ORF">INT45_010754</name>
</gene>
<name>A0A8H7S1C9_9FUNG</name>
<dbReference type="AlphaFoldDB" id="A0A8H7S1C9"/>
<proteinExistence type="predicted"/>